<gene>
    <name evidence="10" type="ORF">L873DRAFT_1831061</name>
</gene>
<comment type="similarity">
    <text evidence="9">Belongs to the glycosyl hydrolase family 6.</text>
</comment>
<keyword evidence="4 9" id="KW-0326">Glycosidase</keyword>
<dbReference type="InterPro" id="IPR016288">
    <property type="entry name" value="Beta_cellobiohydrolase"/>
</dbReference>
<dbReference type="PROSITE" id="PS00656">
    <property type="entry name" value="GLYCOSYL_HYDROL_F6_2"/>
    <property type="match status" value="1"/>
</dbReference>
<protein>
    <recommendedName>
        <fullName evidence="9">Glucanase</fullName>
        <ecNumber evidence="9">3.2.1.-</ecNumber>
    </recommendedName>
</protein>
<feature type="binding site" evidence="7">
    <location>
        <position position="155"/>
    </location>
    <ligand>
        <name>substrate</name>
    </ligand>
</feature>
<dbReference type="Proteomes" id="UP000276215">
    <property type="component" value="Unassembled WGS sequence"/>
</dbReference>
<evidence type="ECO:0000313" key="10">
    <source>
        <dbReference type="EMBL" id="RPA92596.1"/>
    </source>
</evidence>
<dbReference type="PRINTS" id="PR00733">
    <property type="entry name" value="GLHYDRLASE6"/>
</dbReference>
<feature type="chain" id="PRO_5017844798" description="Glucanase" evidence="9">
    <location>
        <begin position="18"/>
        <end position="321"/>
    </location>
</feature>
<feature type="binding site" evidence="7">
    <location>
        <position position="195"/>
    </location>
    <ligand>
        <name>substrate</name>
    </ligand>
</feature>
<dbReference type="STRING" id="1336337.A0A3N4J383"/>
<evidence type="ECO:0000256" key="3">
    <source>
        <dbReference type="ARBA" id="ARBA00023277"/>
    </source>
</evidence>
<dbReference type="Pfam" id="PF01341">
    <property type="entry name" value="Glyco_hydro_6"/>
    <property type="match status" value="1"/>
</dbReference>
<dbReference type="SUPFAM" id="SSF51989">
    <property type="entry name" value="Glycosyl hydrolases family 6, cellulases"/>
    <property type="match status" value="1"/>
</dbReference>
<keyword evidence="3 9" id="KW-0119">Carbohydrate metabolism</keyword>
<keyword evidence="11" id="KW-1185">Reference proteome</keyword>
<dbReference type="GO" id="GO:0030245">
    <property type="term" value="P:cellulose catabolic process"/>
    <property type="evidence" value="ECO:0007669"/>
    <property type="project" value="UniProtKB-KW"/>
</dbReference>
<feature type="active site" description="Proton acceptor" evidence="6">
    <location>
        <position position="272"/>
    </location>
</feature>
<dbReference type="GO" id="GO:0004553">
    <property type="term" value="F:hydrolase activity, hydrolyzing O-glycosyl compounds"/>
    <property type="evidence" value="ECO:0007669"/>
    <property type="project" value="InterPro"/>
</dbReference>
<evidence type="ECO:0000256" key="8">
    <source>
        <dbReference type="PROSITE-ProRule" id="PRU10057"/>
    </source>
</evidence>
<dbReference type="PANTHER" id="PTHR34876:SF10">
    <property type="entry name" value="GLUCANASE"/>
    <property type="match status" value="1"/>
</dbReference>
<accession>A0A3N4J383</accession>
<dbReference type="Gene3D" id="3.20.20.40">
    <property type="entry name" value="1, 4-beta cellobiohydrolase"/>
    <property type="match status" value="1"/>
</dbReference>
<evidence type="ECO:0000256" key="5">
    <source>
        <dbReference type="ARBA" id="ARBA00023326"/>
    </source>
</evidence>
<evidence type="ECO:0000256" key="6">
    <source>
        <dbReference type="PIRSR" id="PIRSR001100-1"/>
    </source>
</evidence>
<dbReference type="PANTHER" id="PTHR34876">
    <property type="match status" value="1"/>
</dbReference>
<reference evidence="10 11" key="1">
    <citation type="journal article" date="2018" name="Nat. Ecol. Evol.">
        <title>Pezizomycetes genomes reveal the molecular basis of ectomycorrhizal truffle lifestyle.</title>
        <authorList>
            <person name="Murat C."/>
            <person name="Payen T."/>
            <person name="Noel B."/>
            <person name="Kuo A."/>
            <person name="Morin E."/>
            <person name="Chen J."/>
            <person name="Kohler A."/>
            <person name="Krizsan K."/>
            <person name="Balestrini R."/>
            <person name="Da Silva C."/>
            <person name="Montanini B."/>
            <person name="Hainaut M."/>
            <person name="Levati E."/>
            <person name="Barry K.W."/>
            <person name="Belfiori B."/>
            <person name="Cichocki N."/>
            <person name="Clum A."/>
            <person name="Dockter R.B."/>
            <person name="Fauchery L."/>
            <person name="Guy J."/>
            <person name="Iotti M."/>
            <person name="Le Tacon F."/>
            <person name="Lindquist E.A."/>
            <person name="Lipzen A."/>
            <person name="Malagnac F."/>
            <person name="Mello A."/>
            <person name="Molinier V."/>
            <person name="Miyauchi S."/>
            <person name="Poulain J."/>
            <person name="Riccioni C."/>
            <person name="Rubini A."/>
            <person name="Sitrit Y."/>
            <person name="Splivallo R."/>
            <person name="Traeger S."/>
            <person name="Wang M."/>
            <person name="Zifcakova L."/>
            <person name="Wipf D."/>
            <person name="Zambonelli A."/>
            <person name="Paolocci F."/>
            <person name="Nowrousian M."/>
            <person name="Ottonello S."/>
            <person name="Baldrian P."/>
            <person name="Spatafora J.W."/>
            <person name="Henrissat B."/>
            <person name="Nagy L.G."/>
            <person name="Aury J.M."/>
            <person name="Wincker P."/>
            <person name="Grigoriev I.V."/>
            <person name="Bonfante P."/>
            <person name="Martin F.M."/>
        </authorList>
    </citation>
    <scope>NUCLEOTIDE SEQUENCE [LARGE SCALE GENOMIC DNA]</scope>
    <source>
        <strain evidence="10 11">120613-1</strain>
    </source>
</reference>
<feature type="binding site" evidence="7">
    <location>
        <position position="266"/>
    </location>
    <ligand>
        <name>substrate</name>
    </ligand>
</feature>
<name>A0A3N4J383_9PEZI</name>
<dbReference type="EMBL" id="ML120469">
    <property type="protein sequence ID" value="RPA92596.1"/>
    <property type="molecule type" value="Genomic_DNA"/>
</dbReference>
<organism evidence="10 11">
    <name type="scientific">Choiromyces venosus 120613-1</name>
    <dbReference type="NCBI Taxonomy" id="1336337"/>
    <lineage>
        <taxon>Eukaryota</taxon>
        <taxon>Fungi</taxon>
        <taxon>Dikarya</taxon>
        <taxon>Ascomycota</taxon>
        <taxon>Pezizomycotina</taxon>
        <taxon>Pezizomycetes</taxon>
        <taxon>Pezizales</taxon>
        <taxon>Tuberaceae</taxon>
        <taxon>Choiromyces</taxon>
    </lineage>
</organism>
<dbReference type="OrthoDB" id="64893at2759"/>
<dbReference type="InterPro" id="IPR001524">
    <property type="entry name" value="Glyco_hydro_6_CS"/>
</dbReference>
<dbReference type="InterPro" id="IPR036434">
    <property type="entry name" value="Beta_cellobiohydrolase_sf"/>
</dbReference>
<dbReference type="AlphaFoldDB" id="A0A3N4J383"/>
<evidence type="ECO:0000256" key="7">
    <source>
        <dbReference type="PIRSR" id="PIRSR001100-2"/>
    </source>
</evidence>
<sequence length="321" mass="34985">MLFRSHLALTVLPTVFAAPAASGNPFEGKSFCANSKYAAKLEETINSFADVSCSTPLTYQLHKSSRKAQTVELVVYNLPDRDCSAKTSDGELKLDQDGAIKYKQSEPTFAIILEPDSLANIVTNMAVPKGRHRIRHLKIAIPNMHRYIDASHGGWLGWDDNLLPSAKLFAKVLELASGNSTTKPKVRGLATNVSNYNAYIANPRENFTEWSNIGLPAKFIVDQGRAGKLAVRQEWGQWCNIKNAGFGTRPTTNTNSTLVDALVCVKPGGESDGTSDPTSARFDEMCAGPVAEVPAPEAGAWFNDYVKRLVLNANLTLPISW</sequence>
<feature type="signal peptide" evidence="9">
    <location>
        <begin position="1"/>
        <end position="17"/>
    </location>
</feature>
<evidence type="ECO:0000256" key="9">
    <source>
        <dbReference type="RuleBase" id="RU361186"/>
    </source>
</evidence>
<keyword evidence="5 9" id="KW-0624">Polysaccharide degradation</keyword>
<evidence type="ECO:0000256" key="2">
    <source>
        <dbReference type="ARBA" id="ARBA00023001"/>
    </source>
</evidence>
<keyword evidence="9" id="KW-0732">Signal</keyword>
<feature type="binding site" evidence="7">
    <location>
        <position position="270"/>
    </location>
    <ligand>
        <name>substrate</name>
    </ligand>
</feature>
<keyword evidence="1 9" id="KW-0378">Hydrolase</keyword>
<dbReference type="EC" id="3.2.1.-" evidence="9"/>
<evidence type="ECO:0000256" key="1">
    <source>
        <dbReference type="ARBA" id="ARBA00022801"/>
    </source>
</evidence>
<keyword evidence="2 9" id="KW-0136">Cellulose degradation</keyword>
<feature type="binding site" evidence="7">
    <location>
        <position position="152"/>
    </location>
    <ligand>
        <name>substrate</name>
    </ligand>
</feature>
<evidence type="ECO:0000256" key="4">
    <source>
        <dbReference type="ARBA" id="ARBA00023295"/>
    </source>
</evidence>
<proteinExistence type="inferred from homology"/>
<feature type="binding site" evidence="7">
    <location>
        <position position="238"/>
    </location>
    <ligand>
        <name>substrate</name>
    </ligand>
</feature>
<evidence type="ECO:0000313" key="11">
    <source>
        <dbReference type="Proteomes" id="UP000276215"/>
    </source>
</evidence>
<dbReference type="PIRSF" id="PIRSF001100">
    <property type="entry name" value="Beta_cellobiohydrolase"/>
    <property type="match status" value="1"/>
</dbReference>
<feature type="active site" description="Proton donor" evidence="6 8">
    <location>
        <position position="116"/>
    </location>
</feature>